<dbReference type="GO" id="GO:0007156">
    <property type="term" value="P:homophilic cell adhesion via plasma membrane adhesion molecules"/>
    <property type="evidence" value="ECO:0007669"/>
    <property type="project" value="InterPro"/>
</dbReference>
<evidence type="ECO:0000256" key="6">
    <source>
        <dbReference type="ARBA" id="ARBA00022837"/>
    </source>
</evidence>
<gene>
    <name evidence="12" type="ORF">SK128_007224</name>
</gene>
<dbReference type="EMBL" id="JAXCGZ010009939">
    <property type="protein sequence ID" value="KAK7075981.1"/>
    <property type="molecule type" value="Genomic_DNA"/>
</dbReference>
<accession>A0AAN9A0Q9</accession>
<keyword evidence="6 10" id="KW-0106">Calcium</keyword>
<evidence type="ECO:0000256" key="10">
    <source>
        <dbReference type="PROSITE-ProRule" id="PRU00043"/>
    </source>
</evidence>
<dbReference type="GO" id="GO:0005509">
    <property type="term" value="F:calcium ion binding"/>
    <property type="evidence" value="ECO:0007669"/>
    <property type="project" value="UniProtKB-UniRule"/>
</dbReference>
<dbReference type="SUPFAM" id="SSF49313">
    <property type="entry name" value="Cadherin-like"/>
    <property type="match status" value="2"/>
</dbReference>
<dbReference type="Pfam" id="PF00028">
    <property type="entry name" value="Cadherin"/>
    <property type="match status" value="1"/>
</dbReference>
<dbReference type="PRINTS" id="PR00205">
    <property type="entry name" value="CADHERIN"/>
</dbReference>
<evidence type="ECO:0000256" key="7">
    <source>
        <dbReference type="ARBA" id="ARBA00022989"/>
    </source>
</evidence>
<name>A0AAN9A0Q9_HALRR</name>
<dbReference type="GO" id="GO:0005886">
    <property type="term" value="C:plasma membrane"/>
    <property type="evidence" value="ECO:0007669"/>
    <property type="project" value="UniProtKB-SubCell"/>
</dbReference>
<dbReference type="Gene3D" id="2.60.40.60">
    <property type="entry name" value="Cadherins"/>
    <property type="match status" value="2"/>
</dbReference>
<dbReference type="InterPro" id="IPR015919">
    <property type="entry name" value="Cadherin-like_sf"/>
</dbReference>
<evidence type="ECO:0000313" key="12">
    <source>
        <dbReference type="EMBL" id="KAK7075981.1"/>
    </source>
</evidence>
<reference evidence="12 13" key="1">
    <citation type="submission" date="2023-11" db="EMBL/GenBank/DDBJ databases">
        <title>Halocaridina rubra genome assembly.</title>
        <authorList>
            <person name="Smith C."/>
        </authorList>
    </citation>
    <scope>NUCLEOTIDE SEQUENCE [LARGE SCALE GENOMIC DNA]</scope>
    <source>
        <strain evidence="12">EP-1</strain>
        <tissue evidence="12">Whole</tissue>
    </source>
</reference>
<feature type="domain" description="Cadherin" evidence="11">
    <location>
        <begin position="14"/>
        <end position="78"/>
    </location>
</feature>
<keyword evidence="7" id="KW-1133">Transmembrane helix</keyword>
<dbReference type="PROSITE" id="PS00232">
    <property type="entry name" value="CADHERIN_1"/>
    <property type="match status" value="1"/>
</dbReference>
<evidence type="ECO:0000256" key="9">
    <source>
        <dbReference type="ARBA" id="ARBA00023157"/>
    </source>
</evidence>
<keyword evidence="9" id="KW-1015">Disulfide bond</keyword>
<comment type="caution">
    <text evidence="12">The sequence shown here is derived from an EMBL/GenBank/DDBJ whole genome shotgun (WGS) entry which is preliminary data.</text>
</comment>
<keyword evidence="2" id="KW-0245">EGF-like domain</keyword>
<evidence type="ECO:0000256" key="4">
    <source>
        <dbReference type="ARBA" id="ARBA00022729"/>
    </source>
</evidence>
<evidence type="ECO:0000256" key="3">
    <source>
        <dbReference type="ARBA" id="ARBA00022692"/>
    </source>
</evidence>
<dbReference type="FunFam" id="2.60.40.60:FF:000058">
    <property type="entry name" value="FAT atypical cadherin 3"/>
    <property type="match status" value="1"/>
</dbReference>
<feature type="domain" description="Cadherin" evidence="11">
    <location>
        <begin position="80"/>
        <end position="143"/>
    </location>
</feature>
<keyword evidence="8" id="KW-0472">Membrane</keyword>
<dbReference type="SMART" id="SM00112">
    <property type="entry name" value="CA"/>
    <property type="match status" value="1"/>
</dbReference>
<proteinExistence type="predicted"/>
<dbReference type="AlphaFoldDB" id="A0AAN9A0Q9"/>
<dbReference type="InterPro" id="IPR020894">
    <property type="entry name" value="Cadherin_CS"/>
</dbReference>
<keyword evidence="3" id="KW-0812">Transmembrane</keyword>
<evidence type="ECO:0000256" key="2">
    <source>
        <dbReference type="ARBA" id="ARBA00022536"/>
    </source>
</evidence>
<keyword evidence="4" id="KW-0732">Signal</keyword>
<dbReference type="PROSITE" id="PS50268">
    <property type="entry name" value="CADHERIN_2"/>
    <property type="match status" value="2"/>
</dbReference>
<dbReference type="PANTHER" id="PTHR24026">
    <property type="entry name" value="FAT ATYPICAL CADHERIN-RELATED"/>
    <property type="match status" value="1"/>
</dbReference>
<evidence type="ECO:0000256" key="5">
    <source>
        <dbReference type="ARBA" id="ARBA00022737"/>
    </source>
</evidence>
<evidence type="ECO:0000256" key="1">
    <source>
        <dbReference type="ARBA" id="ARBA00004167"/>
    </source>
</evidence>
<dbReference type="CDD" id="cd11304">
    <property type="entry name" value="Cadherin_repeat"/>
    <property type="match status" value="2"/>
</dbReference>
<dbReference type="Proteomes" id="UP001381693">
    <property type="component" value="Unassembled WGS sequence"/>
</dbReference>
<sequence length="171" mass="18965">MLPVYSKVGMRSIWVVERAEWGSEGRPGEIVSRIALDRELKAVYEVTAEVHDEGRPPRHARATVRVLVTDVNDNSPTFIEPREHSVSVREEQSAGTEVLQVRATDRDEGNNASITYSFITNDESDDDAAFTINPSTGVITTTKVRGTTKCQCQNMPDLLREKPEGVSFTTA</sequence>
<dbReference type="PANTHER" id="PTHR24026:SF126">
    <property type="entry name" value="PROTOCADHERIN FAT 4"/>
    <property type="match status" value="1"/>
</dbReference>
<dbReference type="InterPro" id="IPR002126">
    <property type="entry name" value="Cadherin-like_dom"/>
</dbReference>
<protein>
    <recommendedName>
        <fullName evidence="11">Cadherin domain-containing protein</fullName>
    </recommendedName>
</protein>
<evidence type="ECO:0000259" key="11">
    <source>
        <dbReference type="PROSITE" id="PS50268"/>
    </source>
</evidence>
<evidence type="ECO:0000256" key="8">
    <source>
        <dbReference type="ARBA" id="ARBA00023136"/>
    </source>
</evidence>
<comment type="subcellular location">
    <subcellularLocation>
        <location evidence="1">Membrane</location>
        <topology evidence="1">Single-pass membrane protein</topology>
    </subcellularLocation>
</comment>
<evidence type="ECO:0000313" key="13">
    <source>
        <dbReference type="Proteomes" id="UP001381693"/>
    </source>
</evidence>
<organism evidence="12 13">
    <name type="scientific">Halocaridina rubra</name>
    <name type="common">Hawaiian red shrimp</name>
    <dbReference type="NCBI Taxonomy" id="373956"/>
    <lineage>
        <taxon>Eukaryota</taxon>
        <taxon>Metazoa</taxon>
        <taxon>Ecdysozoa</taxon>
        <taxon>Arthropoda</taxon>
        <taxon>Crustacea</taxon>
        <taxon>Multicrustacea</taxon>
        <taxon>Malacostraca</taxon>
        <taxon>Eumalacostraca</taxon>
        <taxon>Eucarida</taxon>
        <taxon>Decapoda</taxon>
        <taxon>Pleocyemata</taxon>
        <taxon>Caridea</taxon>
        <taxon>Atyoidea</taxon>
        <taxon>Atyidae</taxon>
        <taxon>Halocaridina</taxon>
    </lineage>
</organism>
<keyword evidence="13" id="KW-1185">Reference proteome</keyword>
<keyword evidence="5" id="KW-0677">Repeat</keyword>